<name>A0A0R1HLJ1_9LACO</name>
<evidence type="ECO:0000256" key="9">
    <source>
        <dbReference type="RuleBase" id="RU003346"/>
    </source>
</evidence>
<dbReference type="Proteomes" id="UP000050911">
    <property type="component" value="Unassembled WGS sequence"/>
</dbReference>
<dbReference type="InterPro" id="IPR020846">
    <property type="entry name" value="MFS_dom"/>
</dbReference>
<feature type="domain" description="Major facilitator superfamily (MFS) profile" evidence="11">
    <location>
        <begin position="65"/>
        <end position="487"/>
    </location>
</feature>
<evidence type="ECO:0000256" key="3">
    <source>
        <dbReference type="ARBA" id="ARBA00022448"/>
    </source>
</evidence>
<dbReference type="Gene3D" id="1.20.1250.20">
    <property type="entry name" value="MFS general substrate transporter like domains"/>
    <property type="match status" value="2"/>
</dbReference>
<dbReference type="PROSITE" id="PS00216">
    <property type="entry name" value="SUGAR_TRANSPORT_1"/>
    <property type="match status" value="1"/>
</dbReference>
<protein>
    <recommendedName>
        <fullName evidence="11">Major facilitator superfamily (MFS) profile domain-containing protein</fullName>
    </recommendedName>
</protein>
<dbReference type="EMBL" id="AZCX01000009">
    <property type="protein sequence ID" value="KRK47372.1"/>
    <property type="molecule type" value="Genomic_DNA"/>
</dbReference>
<dbReference type="GO" id="GO:1904659">
    <property type="term" value="P:D-glucose transmembrane transport"/>
    <property type="evidence" value="ECO:0007669"/>
    <property type="project" value="TreeGrafter"/>
</dbReference>
<reference evidence="12 13" key="1">
    <citation type="journal article" date="2015" name="Genome Announc.">
        <title>Expanding the biotechnology potential of lactobacilli through comparative genomics of 213 strains and associated genera.</title>
        <authorList>
            <person name="Sun Z."/>
            <person name="Harris H.M."/>
            <person name="McCann A."/>
            <person name="Guo C."/>
            <person name="Argimon S."/>
            <person name="Zhang W."/>
            <person name="Yang X."/>
            <person name="Jeffery I.B."/>
            <person name="Cooney J.C."/>
            <person name="Kagawa T.F."/>
            <person name="Liu W."/>
            <person name="Song Y."/>
            <person name="Salvetti E."/>
            <person name="Wrobel A."/>
            <person name="Rasinkangas P."/>
            <person name="Parkhill J."/>
            <person name="Rea M.C."/>
            <person name="O'Sullivan O."/>
            <person name="Ritari J."/>
            <person name="Douillard F.P."/>
            <person name="Paul Ross R."/>
            <person name="Yang R."/>
            <person name="Briner A.E."/>
            <person name="Felis G.E."/>
            <person name="de Vos W.M."/>
            <person name="Barrangou R."/>
            <person name="Klaenhammer T.R."/>
            <person name="Caufield P.W."/>
            <person name="Cui Y."/>
            <person name="Zhang H."/>
            <person name="O'Toole P.W."/>
        </authorList>
    </citation>
    <scope>NUCLEOTIDE SEQUENCE [LARGE SCALE GENOMIC DNA]</scope>
    <source>
        <strain evidence="12 13">JCM 15530</strain>
    </source>
</reference>
<keyword evidence="13" id="KW-1185">Reference proteome</keyword>
<gene>
    <name evidence="12" type="ORF">FC96_GL002491</name>
</gene>
<evidence type="ECO:0000256" key="4">
    <source>
        <dbReference type="ARBA" id="ARBA00022475"/>
    </source>
</evidence>
<comment type="caution">
    <text evidence="12">The sequence shown here is derived from an EMBL/GenBank/DDBJ whole genome shotgun (WGS) entry which is preliminary data.</text>
</comment>
<comment type="subcellular location">
    <subcellularLocation>
        <location evidence="1">Cell membrane</location>
        <topology evidence="1">Multi-pass membrane protein</topology>
    </subcellularLocation>
</comment>
<feature type="transmembrane region" description="Helical" evidence="10">
    <location>
        <begin position="218"/>
        <end position="239"/>
    </location>
</feature>
<comment type="similarity">
    <text evidence="2 9">Belongs to the major facilitator superfamily. Sugar transporter (TC 2.A.1.1) family.</text>
</comment>
<evidence type="ECO:0000256" key="5">
    <source>
        <dbReference type="ARBA" id="ARBA00022597"/>
    </source>
</evidence>
<proteinExistence type="inferred from homology"/>
<evidence type="ECO:0000313" key="13">
    <source>
        <dbReference type="Proteomes" id="UP000050911"/>
    </source>
</evidence>
<dbReference type="SUPFAM" id="SSF103473">
    <property type="entry name" value="MFS general substrate transporter"/>
    <property type="match status" value="1"/>
</dbReference>
<organism evidence="12 13">
    <name type="scientific">Secundilactobacillus kimchicus JCM 15530</name>
    <dbReference type="NCBI Taxonomy" id="1302272"/>
    <lineage>
        <taxon>Bacteria</taxon>
        <taxon>Bacillati</taxon>
        <taxon>Bacillota</taxon>
        <taxon>Bacilli</taxon>
        <taxon>Lactobacillales</taxon>
        <taxon>Lactobacillaceae</taxon>
        <taxon>Secundilactobacillus</taxon>
    </lineage>
</organism>
<feature type="transmembrane region" description="Helical" evidence="10">
    <location>
        <begin position="329"/>
        <end position="355"/>
    </location>
</feature>
<keyword evidence="8 10" id="KW-0472">Membrane</keyword>
<feature type="transmembrane region" description="Helical" evidence="10">
    <location>
        <begin position="393"/>
        <end position="420"/>
    </location>
</feature>
<feature type="transmembrane region" description="Helical" evidence="10">
    <location>
        <begin position="367"/>
        <end position="387"/>
    </location>
</feature>
<feature type="transmembrane region" description="Helical" evidence="10">
    <location>
        <begin position="299"/>
        <end position="323"/>
    </location>
</feature>
<dbReference type="InterPro" id="IPR005829">
    <property type="entry name" value="Sugar_transporter_CS"/>
</dbReference>
<dbReference type="InterPro" id="IPR036259">
    <property type="entry name" value="MFS_trans_sf"/>
</dbReference>
<dbReference type="PROSITE" id="PS50850">
    <property type="entry name" value="MFS"/>
    <property type="match status" value="1"/>
</dbReference>
<feature type="transmembrane region" description="Helical" evidence="10">
    <location>
        <begin position="458"/>
        <end position="479"/>
    </location>
</feature>
<dbReference type="PANTHER" id="PTHR48023:SF4">
    <property type="entry name" value="D-XYLOSE-PROTON SYMPORTER-LIKE 2"/>
    <property type="match status" value="1"/>
</dbReference>
<dbReference type="STRING" id="1302272.FC96_GL002491"/>
<dbReference type="FunFam" id="1.20.1250.20:FF:000218">
    <property type="entry name" value="facilitated trehalose transporter Tret1"/>
    <property type="match status" value="1"/>
</dbReference>
<dbReference type="NCBIfam" id="TIGR00879">
    <property type="entry name" value="SP"/>
    <property type="match status" value="1"/>
</dbReference>
<feature type="transmembrane region" description="Helical" evidence="10">
    <location>
        <begin position="156"/>
        <end position="177"/>
    </location>
</feature>
<evidence type="ECO:0000256" key="10">
    <source>
        <dbReference type="SAM" id="Phobius"/>
    </source>
</evidence>
<dbReference type="PATRIC" id="fig|1302272.5.peg.2540"/>
<evidence type="ECO:0000256" key="7">
    <source>
        <dbReference type="ARBA" id="ARBA00022989"/>
    </source>
</evidence>
<evidence type="ECO:0000259" key="11">
    <source>
        <dbReference type="PROSITE" id="PS50850"/>
    </source>
</evidence>
<dbReference type="InterPro" id="IPR047984">
    <property type="entry name" value="XylE-like"/>
</dbReference>
<feature type="transmembrane region" description="Helical" evidence="10">
    <location>
        <begin position="189"/>
        <end position="206"/>
    </location>
</feature>
<dbReference type="GO" id="GO:0005886">
    <property type="term" value="C:plasma membrane"/>
    <property type="evidence" value="ECO:0007669"/>
    <property type="project" value="UniProtKB-SubCell"/>
</dbReference>
<feature type="transmembrane region" description="Helical" evidence="10">
    <location>
        <begin position="102"/>
        <end position="119"/>
    </location>
</feature>
<keyword evidence="7 10" id="KW-1133">Transmembrane helix</keyword>
<keyword evidence="4" id="KW-1003">Cell membrane</keyword>
<feature type="transmembrane region" description="Helical" evidence="10">
    <location>
        <begin position="64"/>
        <end position="90"/>
    </location>
</feature>
<dbReference type="Pfam" id="PF00083">
    <property type="entry name" value="Sugar_tr"/>
    <property type="match status" value="1"/>
</dbReference>
<evidence type="ECO:0000256" key="8">
    <source>
        <dbReference type="ARBA" id="ARBA00023136"/>
    </source>
</evidence>
<accession>A0A0R1HLJ1</accession>
<dbReference type="InterPro" id="IPR050820">
    <property type="entry name" value="MFS_Sugar_Transporter"/>
</dbReference>
<evidence type="ECO:0000256" key="1">
    <source>
        <dbReference type="ARBA" id="ARBA00004651"/>
    </source>
</evidence>
<keyword evidence="6 10" id="KW-0812">Transmembrane</keyword>
<keyword evidence="5" id="KW-0762">Sugar transport</keyword>
<dbReference type="PROSITE" id="PS00217">
    <property type="entry name" value="SUGAR_TRANSPORT_2"/>
    <property type="match status" value="1"/>
</dbReference>
<dbReference type="PANTHER" id="PTHR48023">
    <property type="entry name" value="D-XYLOSE-PROTON SYMPORTER-LIKE 2"/>
    <property type="match status" value="1"/>
</dbReference>
<dbReference type="CDD" id="cd17359">
    <property type="entry name" value="MFS_XylE_like"/>
    <property type="match status" value="1"/>
</dbReference>
<sequence length="512" mass="55749">MHGLSGILSSQENAKWKPLSENAFFFWGLGLQFNRWLLHYTNLFQLTNHLIKGYFIMRKVSTGFVYFFGALGGLLFGYDTGVISGAILFIQKQLHLGSWQQGWVVSAVLLGAVLGAAIIGPSSDRFGRKKLLLLSSIIFFVGALGSAISPEFWTLIISRIILGMAVGAASALIPTYLAELAPANKRGTVSSLFQLMVMTGILLAYITNYTFAGFYTGWRWMLGFAAIPAAILFLGGLILPESPRFLVKQHRDNEAEQVLLNMNKGDNAAVQIELGQIQEQAAIKSGGWSELFSKFVHPALIIGIGLAIFQQVMGCNTVLYYAPTIFTDVGFGVSAALLAHIGIGVFNVIVTAVAVAIMDKIDRTKMLIGGAVGMGISLFIMSFSMKFSGESHVAAIICVIALTIYIAFFSATWGPVMWVMIGEVFPLNIRGLGNSFASVINWGANMIVSLTFPPLLDFFGTGSLFIGYGVLCFVSIWFVSKHVFETRNRSLEEIEATLREKETEATVATTGR</sequence>
<evidence type="ECO:0000256" key="6">
    <source>
        <dbReference type="ARBA" id="ARBA00022692"/>
    </source>
</evidence>
<dbReference type="InterPro" id="IPR003663">
    <property type="entry name" value="Sugar/inositol_transpt"/>
</dbReference>
<feature type="transmembrane region" description="Helical" evidence="10">
    <location>
        <begin position="131"/>
        <end position="150"/>
    </location>
</feature>
<evidence type="ECO:0000256" key="2">
    <source>
        <dbReference type="ARBA" id="ARBA00010992"/>
    </source>
</evidence>
<dbReference type="AlphaFoldDB" id="A0A0R1HLJ1"/>
<keyword evidence="3 9" id="KW-0813">Transport</keyword>
<dbReference type="PRINTS" id="PR00171">
    <property type="entry name" value="SUGRTRNSPORT"/>
</dbReference>
<evidence type="ECO:0000313" key="12">
    <source>
        <dbReference type="EMBL" id="KRK47372.1"/>
    </source>
</evidence>
<dbReference type="InterPro" id="IPR005828">
    <property type="entry name" value="MFS_sugar_transport-like"/>
</dbReference>
<dbReference type="GO" id="GO:0022857">
    <property type="term" value="F:transmembrane transporter activity"/>
    <property type="evidence" value="ECO:0007669"/>
    <property type="project" value="InterPro"/>
</dbReference>